<dbReference type="EMBL" id="MGJD01000013">
    <property type="protein sequence ID" value="OGN00907.1"/>
    <property type="molecule type" value="Genomic_DNA"/>
</dbReference>
<sequence>MISLDTHYTDKKFWNSYFKGRVMRPIEHTPFADIFIKYLTPDPTKHVFEVGCAGGIYLAYLAKTFGYHASGIDYSDEIERTRALFEFYKLPEPILYKEDFFYFRPPHLYDVVCSVGFVEHFEDFQDIVRRHAALVADGGTLIITMPHFGGLQYAFHWLLDRENLRKHNTRIMSPNSLRDAFAELPFKLKYLDYYKTFGFWTERKNLASWEKAVFWSIHKFGKILQVALGYERPNRWVSPHIVCVAKKIKI</sequence>
<accession>A0A1F8EJ76</accession>
<dbReference type="AlphaFoldDB" id="A0A1F8EJ76"/>
<dbReference type="Proteomes" id="UP000177117">
    <property type="component" value="Unassembled WGS sequence"/>
</dbReference>
<dbReference type="SUPFAM" id="SSF53335">
    <property type="entry name" value="S-adenosyl-L-methionine-dependent methyltransferases"/>
    <property type="match status" value="1"/>
</dbReference>
<name>A0A1F8EJ76_9BACT</name>
<comment type="caution">
    <text evidence="1">The sequence shown here is derived from an EMBL/GenBank/DDBJ whole genome shotgun (WGS) entry which is preliminary data.</text>
</comment>
<proteinExistence type="predicted"/>
<dbReference type="Pfam" id="PF13489">
    <property type="entry name" value="Methyltransf_23"/>
    <property type="match status" value="1"/>
</dbReference>
<dbReference type="PANTHER" id="PTHR43861">
    <property type="entry name" value="TRANS-ACONITATE 2-METHYLTRANSFERASE-RELATED"/>
    <property type="match status" value="1"/>
</dbReference>
<organism evidence="1 2">
    <name type="scientific">Candidatus Yanofskybacteria bacterium RIFCSPHIGHO2_01_FULL_41_53</name>
    <dbReference type="NCBI Taxonomy" id="1802663"/>
    <lineage>
        <taxon>Bacteria</taxon>
        <taxon>Candidatus Yanofskyibacteriota</taxon>
    </lineage>
</organism>
<dbReference type="Gene3D" id="3.40.50.150">
    <property type="entry name" value="Vaccinia Virus protein VP39"/>
    <property type="match status" value="1"/>
</dbReference>
<protein>
    <recommendedName>
        <fullName evidence="3">Methyltransferase type 11 domain-containing protein</fullName>
    </recommendedName>
</protein>
<evidence type="ECO:0000313" key="1">
    <source>
        <dbReference type="EMBL" id="OGN00907.1"/>
    </source>
</evidence>
<evidence type="ECO:0000313" key="2">
    <source>
        <dbReference type="Proteomes" id="UP000177117"/>
    </source>
</evidence>
<dbReference type="InterPro" id="IPR029063">
    <property type="entry name" value="SAM-dependent_MTases_sf"/>
</dbReference>
<reference evidence="1 2" key="1">
    <citation type="journal article" date="2016" name="Nat. Commun.">
        <title>Thousands of microbial genomes shed light on interconnected biogeochemical processes in an aquifer system.</title>
        <authorList>
            <person name="Anantharaman K."/>
            <person name="Brown C.T."/>
            <person name="Hug L.A."/>
            <person name="Sharon I."/>
            <person name="Castelle C.J."/>
            <person name="Probst A.J."/>
            <person name="Thomas B.C."/>
            <person name="Singh A."/>
            <person name="Wilkins M.J."/>
            <person name="Karaoz U."/>
            <person name="Brodie E.L."/>
            <person name="Williams K.H."/>
            <person name="Hubbard S.S."/>
            <person name="Banfield J.F."/>
        </authorList>
    </citation>
    <scope>NUCLEOTIDE SEQUENCE [LARGE SCALE GENOMIC DNA]</scope>
</reference>
<dbReference type="CDD" id="cd02440">
    <property type="entry name" value="AdoMet_MTases"/>
    <property type="match status" value="1"/>
</dbReference>
<gene>
    <name evidence="1" type="ORF">A2650_02075</name>
</gene>
<evidence type="ECO:0008006" key="3">
    <source>
        <dbReference type="Google" id="ProtNLM"/>
    </source>
</evidence>